<feature type="coiled-coil region" evidence="5">
    <location>
        <begin position="293"/>
        <end position="324"/>
    </location>
</feature>
<gene>
    <name evidence="5" type="primary">rqcH</name>
    <name evidence="8" type="ORF">KR51_00031590</name>
</gene>
<comment type="caution">
    <text evidence="8">The sequence shown here is derived from an EMBL/GenBank/DDBJ whole genome shotgun (WGS) entry which is preliminary data.</text>
</comment>
<dbReference type="OrthoDB" id="9766163at2"/>
<comment type="similarity">
    <text evidence="5">Belongs to the NEMF family.</text>
</comment>
<dbReference type="Pfam" id="PF05833">
    <property type="entry name" value="NFACT_N"/>
    <property type="match status" value="1"/>
</dbReference>
<dbReference type="HAMAP" id="MF_00844_B">
    <property type="entry name" value="RqcH_B"/>
    <property type="match status" value="1"/>
</dbReference>
<protein>
    <recommendedName>
        <fullName evidence="5">Rqc2 homolog RqcH</fullName>
        <shortName evidence="5">RqcH</shortName>
    </recommendedName>
</protein>
<dbReference type="Gene3D" id="1.20.58.60">
    <property type="match status" value="1"/>
</dbReference>
<dbReference type="eggNOG" id="COG1293">
    <property type="taxonomic scope" value="Bacteria"/>
</dbReference>
<dbReference type="InterPro" id="IPR043682">
    <property type="entry name" value="RqcH_bacterial"/>
</dbReference>
<feature type="region of interest" description="Disordered" evidence="6">
    <location>
        <begin position="154"/>
        <end position="173"/>
    </location>
</feature>
<dbReference type="AlphaFoldDB" id="U5DKI6"/>
<dbReference type="STRING" id="582515.KR51_00031590"/>
<keyword evidence="3 5" id="KW-0694">RNA-binding</keyword>
<evidence type="ECO:0000256" key="3">
    <source>
        <dbReference type="ARBA" id="ARBA00022884"/>
    </source>
</evidence>
<sequence length="585" mass="66096">MQGVDFTTLSAVLVELRAGWLPARAEQVYQRDRHTLSLALRTLRGRDWLTISWHPQAARLHVGEPPPRTPDTFAFSEQLRHQVNGLALVDIATIAPWERVVDLQFAPRPGDAVLWHLYVEIVGKYSNTVLVDAGGNVVTVAHQVSPEQSRLRPVLTGQPYEPPPPLTGTVPTGEEAFTDWRDRVRLVPGKLWKQLLKSYRGVGPTLARSLSAAVGIDADRSTDDLHDGEWHLLYERWHEWLSALENKTFVPGWTDGGYTVLGWNCVAPEQSVQTLLQSYYGRILERQVFTQLHQQLLQKVKNATTKIEQKIRRFEERLQQSNDADSYRERADLLMAYLHEWQPGMTAIALPDFATGKPVEIAIDPEKNAVQNAQALYKRHQKLKRARTAIEPLLQDVRAEADYLGRVEAALARLDCYTTPDDLQALEEIRAELIQENYLISPRDRRRNSGDADNLTEAQPLRYRAPSGCELLVGRNNRQNDRLSFRTAVEYDLWFHAQEIPGSHVLLRLAPGAVPDDADLQFAADLAAFHSRARQGDRVPVIYTEPKHVFKPKGALPGTAIYSHERVLWGSPQAIARNPSGEVMP</sequence>
<dbReference type="GO" id="GO:1990112">
    <property type="term" value="C:RQC complex"/>
    <property type="evidence" value="ECO:0007669"/>
    <property type="project" value="TreeGrafter"/>
</dbReference>
<keyword evidence="4 5" id="KW-0648">Protein biosynthesis</keyword>
<dbReference type="PANTHER" id="PTHR15239">
    <property type="entry name" value="NUCLEAR EXPORT MEDIATOR FACTOR NEMF"/>
    <property type="match status" value="1"/>
</dbReference>
<dbReference type="PANTHER" id="PTHR15239:SF6">
    <property type="entry name" value="RIBOSOME QUALITY CONTROL COMPLEX SUBUNIT NEMF"/>
    <property type="match status" value="1"/>
</dbReference>
<comment type="function">
    <text evidence="5">Key component of the ribosome quality control system (RQC), a ribosome-associated complex that mediates the extraction of incompletely synthesized nascent chains from stalled ribosomes and their subsequent degradation. RqcH recruits Ala-charged tRNA, and with RqcP directs the elongation of stalled nascent chains on 50S ribosomal subunits, leading to non-templated C-terminal alanine extensions (Ala tail). The Ala tail promotes nascent chain degradation. May add between 1 and at least 8 Ala residues. Binds to stalled 50S ribosomal subunits.</text>
</comment>
<dbReference type="Pfam" id="PF05670">
    <property type="entry name" value="NFACT-R_1"/>
    <property type="match status" value="1"/>
</dbReference>
<dbReference type="EMBL" id="ASSJ01000079">
    <property type="protein sequence ID" value="ERN40220.1"/>
    <property type="molecule type" value="Genomic_DNA"/>
</dbReference>
<dbReference type="GO" id="GO:0072344">
    <property type="term" value="P:rescue of stalled ribosome"/>
    <property type="evidence" value="ECO:0007669"/>
    <property type="project" value="UniProtKB-UniRule"/>
</dbReference>
<keyword evidence="1 5" id="KW-0820">tRNA-binding</keyword>
<evidence type="ECO:0000256" key="2">
    <source>
        <dbReference type="ARBA" id="ARBA00022730"/>
    </source>
</evidence>
<name>U5DKI6_9CHRO</name>
<dbReference type="GO" id="GO:0043023">
    <property type="term" value="F:ribosomal large subunit binding"/>
    <property type="evidence" value="ECO:0007669"/>
    <property type="project" value="UniProtKB-UniRule"/>
</dbReference>
<comment type="subunit">
    <text evidence="5">Associates with stalled 50S ribosomal subunits. Binds to RqcP.</text>
</comment>
<proteinExistence type="inferred from homology"/>
<dbReference type="InterPro" id="IPR051608">
    <property type="entry name" value="RQC_Subunit_NEMF"/>
</dbReference>
<dbReference type="GO" id="GO:0019843">
    <property type="term" value="F:rRNA binding"/>
    <property type="evidence" value="ECO:0007669"/>
    <property type="project" value="UniProtKB-UniRule"/>
</dbReference>
<dbReference type="FunCoup" id="U5DKI6">
    <property type="interactions" value="143"/>
</dbReference>
<dbReference type="Proteomes" id="UP000016960">
    <property type="component" value="Unassembled WGS sequence"/>
</dbReference>
<evidence type="ECO:0000256" key="1">
    <source>
        <dbReference type="ARBA" id="ARBA00022555"/>
    </source>
</evidence>
<organism evidence="8 9">
    <name type="scientific">Rubidibacter lacunae KORDI 51-2</name>
    <dbReference type="NCBI Taxonomy" id="582515"/>
    <lineage>
        <taxon>Bacteria</taxon>
        <taxon>Bacillati</taxon>
        <taxon>Cyanobacteriota</taxon>
        <taxon>Cyanophyceae</taxon>
        <taxon>Oscillatoriophycideae</taxon>
        <taxon>Chroococcales</taxon>
        <taxon>Aphanothecaceae</taxon>
        <taxon>Rubidibacter</taxon>
    </lineage>
</organism>
<dbReference type="RefSeq" id="WP_022608760.1">
    <property type="nucleotide sequence ID" value="NZ_ASSJ01000079.1"/>
</dbReference>
<dbReference type="InParanoid" id="U5DKI6"/>
<dbReference type="InterPro" id="IPR008532">
    <property type="entry name" value="NFACT_RNA-bd"/>
</dbReference>
<evidence type="ECO:0000313" key="9">
    <source>
        <dbReference type="Proteomes" id="UP000016960"/>
    </source>
</evidence>
<keyword evidence="5" id="KW-0175">Coiled coil</keyword>
<evidence type="ECO:0000256" key="4">
    <source>
        <dbReference type="ARBA" id="ARBA00022917"/>
    </source>
</evidence>
<dbReference type="PATRIC" id="fig|582515.4.peg.3551"/>
<evidence type="ECO:0000256" key="6">
    <source>
        <dbReference type="SAM" id="MobiDB-lite"/>
    </source>
</evidence>
<evidence type="ECO:0000256" key="5">
    <source>
        <dbReference type="HAMAP-Rule" id="MF_00844"/>
    </source>
</evidence>
<feature type="domain" description="NFACT RNA-binding" evidence="7">
    <location>
        <begin position="467"/>
        <end position="553"/>
    </location>
</feature>
<dbReference type="GO" id="GO:0000049">
    <property type="term" value="F:tRNA binding"/>
    <property type="evidence" value="ECO:0007669"/>
    <property type="project" value="UniProtKB-UniRule"/>
</dbReference>
<dbReference type="Gene3D" id="2.30.310.10">
    <property type="entry name" value="ibrinogen binding protein from staphylococcus aureus domain"/>
    <property type="match status" value="1"/>
</dbReference>
<evidence type="ECO:0000259" key="7">
    <source>
        <dbReference type="Pfam" id="PF05670"/>
    </source>
</evidence>
<keyword evidence="2 5" id="KW-0699">rRNA-binding</keyword>
<accession>U5DKI6</accession>
<evidence type="ECO:0000313" key="8">
    <source>
        <dbReference type="EMBL" id="ERN40220.1"/>
    </source>
</evidence>
<keyword evidence="9" id="KW-1185">Reference proteome</keyword>
<reference evidence="8 9" key="1">
    <citation type="submission" date="2013-05" db="EMBL/GenBank/DDBJ databases">
        <title>Draft genome sequence of Rubidibacter lacunae KORDI 51-2.</title>
        <authorList>
            <person name="Choi D.H."/>
            <person name="Noh J.H."/>
            <person name="Kwon K.-K."/>
            <person name="Lee J.-H."/>
            <person name="Ryu J.-Y."/>
        </authorList>
    </citation>
    <scope>NUCLEOTIDE SEQUENCE [LARGE SCALE GENOMIC DNA]</scope>
    <source>
        <strain evidence="8 9">KORDI 51-2</strain>
    </source>
</reference>